<comment type="caution">
    <text evidence="9">The sequence shown here is derived from an EMBL/GenBank/DDBJ whole genome shotgun (WGS) entry which is preliminary data.</text>
</comment>
<dbReference type="InterPro" id="IPR008927">
    <property type="entry name" value="6-PGluconate_DH-like_C_sf"/>
</dbReference>
<keyword evidence="4" id="KW-0566">Pantothenate biosynthesis</keyword>
<evidence type="ECO:0000313" key="10">
    <source>
        <dbReference type="Proteomes" id="UP000608345"/>
    </source>
</evidence>
<dbReference type="Gene3D" id="1.10.1040.10">
    <property type="entry name" value="N-(1-d-carboxylethyl)-l-norvaline Dehydrogenase, domain 2"/>
    <property type="match status" value="1"/>
</dbReference>
<dbReference type="InterPro" id="IPR013328">
    <property type="entry name" value="6PGD_dom2"/>
</dbReference>
<evidence type="ECO:0000313" key="9">
    <source>
        <dbReference type="EMBL" id="GGW88150.1"/>
    </source>
</evidence>
<evidence type="ECO:0000256" key="2">
    <source>
        <dbReference type="ARBA" id="ARBA00013014"/>
    </source>
</evidence>
<dbReference type="InterPro" id="IPR051402">
    <property type="entry name" value="KPR-Related"/>
</dbReference>
<dbReference type="PANTHER" id="PTHR21708">
    <property type="entry name" value="PROBABLE 2-DEHYDROPANTOATE 2-REDUCTASE"/>
    <property type="match status" value="1"/>
</dbReference>
<dbReference type="InterPro" id="IPR013332">
    <property type="entry name" value="KPR_N"/>
</dbReference>
<dbReference type="InterPro" id="IPR036291">
    <property type="entry name" value="NAD(P)-bd_dom_sf"/>
</dbReference>
<dbReference type="PANTHER" id="PTHR21708:SF45">
    <property type="entry name" value="2-DEHYDROPANTOATE 2-REDUCTASE"/>
    <property type="match status" value="1"/>
</dbReference>
<dbReference type="EC" id="1.1.1.169" evidence="2"/>
<evidence type="ECO:0000256" key="3">
    <source>
        <dbReference type="ARBA" id="ARBA00019465"/>
    </source>
</evidence>
<protein>
    <recommendedName>
        <fullName evidence="3">2-dehydropantoate 2-reductase</fullName>
        <ecNumber evidence="2">1.1.1.169</ecNumber>
    </recommendedName>
    <alternativeName>
        <fullName evidence="5">Ketopantoate reductase</fullName>
    </alternativeName>
</protein>
<dbReference type="GO" id="GO:0005737">
    <property type="term" value="C:cytoplasm"/>
    <property type="evidence" value="ECO:0007669"/>
    <property type="project" value="TreeGrafter"/>
</dbReference>
<dbReference type="GO" id="GO:0015940">
    <property type="term" value="P:pantothenate biosynthetic process"/>
    <property type="evidence" value="ECO:0007669"/>
    <property type="project" value="UniProtKB-KW"/>
</dbReference>
<name>A0A918JLI8_9BURK</name>
<evidence type="ECO:0000256" key="6">
    <source>
        <dbReference type="ARBA" id="ARBA00048793"/>
    </source>
</evidence>
<proteinExistence type="predicted"/>
<dbReference type="RefSeq" id="WP_189385126.1">
    <property type="nucleotide sequence ID" value="NZ_BAABFY010000006.1"/>
</dbReference>
<keyword evidence="10" id="KW-1185">Reference proteome</keyword>
<comment type="catalytic activity">
    <reaction evidence="6">
        <text>(R)-pantoate + NADP(+) = 2-dehydropantoate + NADPH + H(+)</text>
        <dbReference type="Rhea" id="RHEA:16233"/>
        <dbReference type="ChEBI" id="CHEBI:11561"/>
        <dbReference type="ChEBI" id="CHEBI:15378"/>
        <dbReference type="ChEBI" id="CHEBI:15980"/>
        <dbReference type="ChEBI" id="CHEBI:57783"/>
        <dbReference type="ChEBI" id="CHEBI:58349"/>
        <dbReference type="EC" id="1.1.1.169"/>
    </reaction>
</comment>
<evidence type="ECO:0000256" key="1">
    <source>
        <dbReference type="ARBA" id="ARBA00004994"/>
    </source>
</evidence>
<accession>A0A918JLI8</accession>
<gene>
    <name evidence="9" type="ORF">GCM10011450_17680</name>
</gene>
<reference evidence="9" key="2">
    <citation type="submission" date="2020-09" db="EMBL/GenBank/DDBJ databases">
        <authorList>
            <person name="Sun Q."/>
            <person name="Kim S."/>
        </authorList>
    </citation>
    <scope>NUCLEOTIDE SEQUENCE</scope>
    <source>
        <strain evidence="9">KCTC 23732</strain>
    </source>
</reference>
<sequence length="334" mass="35703">MKVCIYGLGAIGGLLAARLAARGEVQLSAIARGTTLQTLRDHGLSFIEGPPDQAQQQRYDLRASDNPADLGVQDVVILSVKTTALPDVAARIAPLLGPDTTILSAMNGVPWWFFHGLPGTPERLQLKSLDPDGTLAAALPYSQVVGTVTHLSAANMGPGVVRHVAGNRIIIGEPGGGTSTARCQAIMHMLQSAGFDTEPSKQIQADIWYKLWGNMTVNPISAITGATGDRILDDDYVRDFMSRCMLEAAAVGARIGLRIDQDPEDRHQVTRQLGAFRTSMLQDVQAGKSIELDALVGAMLDIAHQVNVSVPNIETLMGISRLHARTLGLYPLDS</sequence>
<evidence type="ECO:0000259" key="7">
    <source>
        <dbReference type="Pfam" id="PF02558"/>
    </source>
</evidence>
<feature type="domain" description="Ketopantoate reductase N-terminal" evidence="7">
    <location>
        <begin position="3"/>
        <end position="174"/>
    </location>
</feature>
<reference evidence="9" key="1">
    <citation type="journal article" date="2014" name="Int. J. Syst. Evol. Microbiol.">
        <title>Complete genome sequence of Corynebacterium casei LMG S-19264T (=DSM 44701T), isolated from a smear-ripened cheese.</title>
        <authorList>
            <consortium name="US DOE Joint Genome Institute (JGI-PGF)"/>
            <person name="Walter F."/>
            <person name="Albersmeier A."/>
            <person name="Kalinowski J."/>
            <person name="Ruckert C."/>
        </authorList>
    </citation>
    <scope>NUCLEOTIDE SEQUENCE</scope>
    <source>
        <strain evidence="9">KCTC 23732</strain>
    </source>
</reference>
<evidence type="ECO:0000256" key="5">
    <source>
        <dbReference type="ARBA" id="ARBA00032024"/>
    </source>
</evidence>
<dbReference type="SUPFAM" id="SSF51735">
    <property type="entry name" value="NAD(P)-binding Rossmann-fold domains"/>
    <property type="match status" value="1"/>
</dbReference>
<dbReference type="Pfam" id="PF02558">
    <property type="entry name" value="ApbA"/>
    <property type="match status" value="1"/>
</dbReference>
<dbReference type="NCBIfam" id="NF005089">
    <property type="entry name" value="PRK06522.1-4"/>
    <property type="match status" value="1"/>
</dbReference>
<dbReference type="Gene3D" id="3.40.50.720">
    <property type="entry name" value="NAD(P)-binding Rossmann-like Domain"/>
    <property type="match status" value="1"/>
</dbReference>
<dbReference type="EMBL" id="BMYS01000011">
    <property type="protein sequence ID" value="GGW88150.1"/>
    <property type="molecule type" value="Genomic_DNA"/>
</dbReference>
<evidence type="ECO:0000259" key="8">
    <source>
        <dbReference type="Pfam" id="PF08546"/>
    </source>
</evidence>
<dbReference type="Pfam" id="PF08546">
    <property type="entry name" value="ApbA_C"/>
    <property type="match status" value="1"/>
</dbReference>
<feature type="domain" description="Ketopantoate reductase C-terminal" evidence="8">
    <location>
        <begin position="203"/>
        <end position="321"/>
    </location>
</feature>
<dbReference type="Proteomes" id="UP000608345">
    <property type="component" value="Unassembled WGS sequence"/>
</dbReference>
<dbReference type="GO" id="GO:0008677">
    <property type="term" value="F:2-dehydropantoate 2-reductase activity"/>
    <property type="evidence" value="ECO:0007669"/>
    <property type="project" value="UniProtKB-EC"/>
</dbReference>
<dbReference type="InterPro" id="IPR013752">
    <property type="entry name" value="KPA_reductase"/>
</dbReference>
<evidence type="ECO:0000256" key="4">
    <source>
        <dbReference type="ARBA" id="ARBA00022655"/>
    </source>
</evidence>
<dbReference type="FunFam" id="1.10.1040.10:FF:000017">
    <property type="entry name" value="2-dehydropantoate 2-reductase"/>
    <property type="match status" value="1"/>
</dbReference>
<organism evidence="9 10">
    <name type="scientific">Advenella faeciporci</name>
    <dbReference type="NCBI Taxonomy" id="797535"/>
    <lineage>
        <taxon>Bacteria</taxon>
        <taxon>Pseudomonadati</taxon>
        <taxon>Pseudomonadota</taxon>
        <taxon>Betaproteobacteria</taxon>
        <taxon>Burkholderiales</taxon>
        <taxon>Alcaligenaceae</taxon>
    </lineage>
</organism>
<comment type="pathway">
    <text evidence="1">Cofactor biosynthesis; (R)-pantothenate biosynthesis; (R)-pantoate from 3-methyl-2-oxobutanoate: step 2/2.</text>
</comment>
<dbReference type="SUPFAM" id="SSF48179">
    <property type="entry name" value="6-phosphogluconate dehydrogenase C-terminal domain-like"/>
    <property type="match status" value="1"/>
</dbReference>
<dbReference type="AlphaFoldDB" id="A0A918JLI8"/>